<gene>
    <name evidence="2" type="ORF">SAMN05443377_12311</name>
</gene>
<dbReference type="SUPFAM" id="SSF52540">
    <property type="entry name" value="P-loop containing nucleoside triphosphate hydrolases"/>
    <property type="match status" value="1"/>
</dbReference>
<protein>
    <recommendedName>
        <fullName evidence="4">Cellulose biosynthesis protein BcsQ</fullName>
    </recommendedName>
</protein>
<name>A0A1H9THZ0_9ACTN</name>
<accession>A0A1H9THZ0</accession>
<dbReference type="Gene3D" id="3.40.50.300">
    <property type="entry name" value="P-loop containing nucleotide triphosphate hydrolases"/>
    <property type="match status" value="1"/>
</dbReference>
<dbReference type="OrthoDB" id="5243870at2"/>
<evidence type="ECO:0000313" key="3">
    <source>
        <dbReference type="Proteomes" id="UP000198815"/>
    </source>
</evidence>
<evidence type="ECO:0000256" key="1">
    <source>
        <dbReference type="SAM" id="MobiDB-lite"/>
    </source>
</evidence>
<proteinExistence type="predicted"/>
<reference evidence="2 3" key="1">
    <citation type="submission" date="2016-10" db="EMBL/GenBank/DDBJ databases">
        <authorList>
            <person name="de Groot N.N."/>
        </authorList>
    </citation>
    <scope>NUCLEOTIDE SEQUENCE [LARGE SCALE GENOMIC DNA]</scope>
    <source>
        <strain evidence="2 3">DSM 16859</strain>
    </source>
</reference>
<organism evidence="2 3">
    <name type="scientific">Propionibacterium cyclohexanicum</name>
    <dbReference type="NCBI Taxonomy" id="64702"/>
    <lineage>
        <taxon>Bacteria</taxon>
        <taxon>Bacillati</taxon>
        <taxon>Actinomycetota</taxon>
        <taxon>Actinomycetes</taxon>
        <taxon>Propionibacteriales</taxon>
        <taxon>Propionibacteriaceae</taxon>
        <taxon>Propionibacterium</taxon>
    </lineage>
</organism>
<feature type="region of interest" description="Disordered" evidence="1">
    <location>
        <begin position="266"/>
        <end position="292"/>
    </location>
</feature>
<dbReference type="EMBL" id="FOGZ01000023">
    <property type="protein sequence ID" value="SER96479.1"/>
    <property type="molecule type" value="Genomic_DNA"/>
</dbReference>
<evidence type="ECO:0000313" key="2">
    <source>
        <dbReference type="EMBL" id="SER96479.1"/>
    </source>
</evidence>
<dbReference type="AlphaFoldDB" id="A0A1H9THZ0"/>
<keyword evidence="3" id="KW-1185">Reference proteome</keyword>
<dbReference type="InterPro" id="IPR027417">
    <property type="entry name" value="P-loop_NTPase"/>
</dbReference>
<sequence length="292" mass="30720">MAVILLASATGAPGVTTTAVALALTWPRSVLLVDCDPDPSQAVLAGWLKAAPSNSRGLVDLAQAHRQMVPIGPLLWQCTIPLTGSVDLAGEKHGADALREPGPVRAGLERHFLPGFTRPGAATVFEPVWPEFAQGLAGLAGGEVDVLVDLGRLGPRGPVSPLLAVGEVMAVVVRSSLRSLAATRLHLPMLHERLAGSTSPRLGFVVVGPARPYGDAEIEREFAIPVLADIAWSPEDADVLIEGAPVPRRFCERPLMRSARAAATSLAAMAPHPARPEYRAQDSPERVEGATR</sequence>
<evidence type="ECO:0008006" key="4">
    <source>
        <dbReference type="Google" id="ProtNLM"/>
    </source>
</evidence>
<dbReference type="STRING" id="64702.SAMN05443377_12311"/>
<dbReference type="RefSeq" id="WP_091970741.1">
    <property type="nucleotide sequence ID" value="NZ_FOGZ01000023.1"/>
</dbReference>
<feature type="compositionally biased region" description="Basic and acidic residues" evidence="1">
    <location>
        <begin position="274"/>
        <end position="292"/>
    </location>
</feature>
<dbReference type="Proteomes" id="UP000198815">
    <property type="component" value="Unassembled WGS sequence"/>
</dbReference>